<dbReference type="SUPFAM" id="SSF53448">
    <property type="entry name" value="Nucleotide-diphospho-sugar transferases"/>
    <property type="match status" value="1"/>
</dbReference>
<dbReference type="GO" id="GO:0016758">
    <property type="term" value="F:hexosyltransferase activity"/>
    <property type="evidence" value="ECO:0007669"/>
    <property type="project" value="UniProtKB-ARBA"/>
</dbReference>
<evidence type="ECO:0000313" key="6">
    <source>
        <dbReference type="Proteomes" id="UP000283310"/>
    </source>
</evidence>
<evidence type="ECO:0000313" key="5">
    <source>
        <dbReference type="EMBL" id="RGW98083.1"/>
    </source>
</evidence>
<evidence type="ECO:0000256" key="1">
    <source>
        <dbReference type="ARBA" id="ARBA00022676"/>
    </source>
</evidence>
<dbReference type="Pfam" id="PF00535">
    <property type="entry name" value="Glycos_transf_2"/>
    <property type="match status" value="1"/>
</dbReference>
<gene>
    <name evidence="5" type="ORF">DWV41_06560</name>
    <name evidence="4" type="ORF">DWY65_06485</name>
</gene>
<reference evidence="6 7" key="1">
    <citation type="submission" date="2018-08" db="EMBL/GenBank/DDBJ databases">
        <title>A genome reference for cultivated species of the human gut microbiota.</title>
        <authorList>
            <person name="Zou Y."/>
            <person name="Xue W."/>
            <person name="Luo G."/>
        </authorList>
    </citation>
    <scope>NUCLEOTIDE SEQUENCE [LARGE SCALE GENOMIC DNA]</scope>
    <source>
        <strain evidence="5 7">AF05-4</strain>
        <strain evidence="4 6">AF26-20BH</strain>
    </source>
</reference>
<evidence type="ECO:0000256" key="2">
    <source>
        <dbReference type="ARBA" id="ARBA00022679"/>
    </source>
</evidence>
<dbReference type="EMBL" id="QRTW01000008">
    <property type="protein sequence ID" value="RGR14875.1"/>
    <property type="molecule type" value="Genomic_DNA"/>
</dbReference>
<name>A0A413E3C0_BACSE</name>
<dbReference type="PANTHER" id="PTHR22916:SF51">
    <property type="entry name" value="GLYCOSYLTRANSFERASE EPSH-RELATED"/>
    <property type="match status" value="1"/>
</dbReference>
<evidence type="ECO:0000313" key="7">
    <source>
        <dbReference type="Proteomes" id="UP000284777"/>
    </source>
</evidence>
<keyword evidence="2 5" id="KW-0808">Transferase</keyword>
<dbReference type="Proteomes" id="UP000283310">
    <property type="component" value="Unassembled WGS sequence"/>
</dbReference>
<evidence type="ECO:0000259" key="3">
    <source>
        <dbReference type="Pfam" id="PF00535"/>
    </source>
</evidence>
<dbReference type="CDD" id="cd00761">
    <property type="entry name" value="Glyco_tranf_GTA_type"/>
    <property type="match status" value="1"/>
</dbReference>
<accession>A0A413E3C0</accession>
<dbReference type="Proteomes" id="UP000284777">
    <property type="component" value="Unassembled WGS sequence"/>
</dbReference>
<feature type="domain" description="Glycosyltransferase 2-like" evidence="3">
    <location>
        <begin position="6"/>
        <end position="123"/>
    </location>
</feature>
<dbReference type="PANTHER" id="PTHR22916">
    <property type="entry name" value="GLYCOSYLTRANSFERASE"/>
    <property type="match status" value="1"/>
</dbReference>
<evidence type="ECO:0000313" key="4">
    <source>
        <dbReference type="EMBL" id="RGR14875.1"/>
    </source>
</evidence>
<organism evidence="5 7">
    <name type="scientific">Bacteroides stercoris</name>
    <dbReference type="NCBI Taxonomy" id="46506"/>
    <lineage>
        <taxon>Bacteria</taxon>
        <taxon>Pseudomonadati</taxon>
        <taxon>Bacteroidota</taxon>
        <taxon>Bacteroidia</taxon>
        <taxon>Bacteroidales</taxon>
        <taxon>Bacteroidaceae</taxon>
        <taxon>Bacteroides</taxon>
    </lineage>
</organism>
<proteinExistence type="predicted"/>
<dbReference type="InterPro" id="IPR001173">
    <property type="entry name" value="Glyco_trans_2-like"/>
</dbReference>
<sequence length="342" mass="40422">MQPKISIIVPVYNVEKYLTRCMQSLQNQTLKEIEIILVDDQSPDNCPQMCDVYAQTDKRVKVIHKKNEGLGFARNSGLNTAVGEYVMFVDSDDTIELNACECLYQAACEYEADMVVGNFNTEIQPDIWHKTDQPEGLIVLHDNEVRQYMIDMIATAPYEKKERLYPVSICISCIKRSLIEKYKLRFCSEREVASEDTIFKTQLLKHVRTLVRIPNSFYYYYLNTTSLTHTFNIDKFYKLKTMHTLLKKELKGDKEAELRVDRFIISDARMHFLRLVSSDSKKKIQLIKEMMNDQIWEQVRAFKPSYFPIYQRVFYLLIIWKKQYLLFSYATLIEKLKTIKHK</sequence>
<dbReference type="InterPro" id="IPR029044">
    <property type="entry name" value="Nucleotide-diphossugar_trans"/>
</dbReference>
<protein>
    <submittedName>
        <fullName evidence="5">Glycosyltransferase family 2 protein</fullName>
    </submittedName>
</protein>
<dbReference type="EMBL" id="QSBD01000007">
    <property type="protein sequence ID" value="RGW98083.1"/>
    <property type="molecule type" value="Genomic_DNA"/>
</dbReference>
<comment type="caution">
    <text evidence="5">The sequence shown here is derived from an EMBL/GenBank/DDBJ whole genome shotgun (WGS) entry which is preliminary data.</text>
</comment>
<keyword evidence="1" id="KW-0328">Glycosyltransferase</keyword>
<dbReference type="RefSeq" id="WP_117901998.1">
    <property type="nucleotide sequence ID" value="NZ_JADNPL010000008.1"/>
</dbReference>
<dbReference type="AlphaFoldDB" id="A0A413E3C0"/>
<dbReference type="Gene3D" id="3.90.550.10">
    <property type="entry name" value="Spore Coat Polysaccharide Biosynthesis Protein SpsA, Chain A"/>
    <property type="match status" value="1"/>
</dbReference>